<feature type="non-terminal residue" evidence="1">
    <location>
        <position position="1"/>
    </location>
</feature>
<organism evidence="1">
    <name type="scientific">marine sediment metagenome</name>
    <dbReference type="NCBI Taxonomy" id="412755"/>
    <lineage>
        <taxon>unclassified sequences</taxon>
        <taxon>metagenomes</taxon>
        <taxon>ecological metagenomes</taxon>
    </lineage>
</organism>
<proteinExistence type="predicted"/>
<evidence type="ECO:0008006" key="2">
    <source>
        <dbReference type="Google" id="ProtNLM"/>
    </source>
</evidence>
<comment type="caution">
    <text evidence="1">The sequence shown here is derived from an EMBL/GenBank/DDBJ whole genome shotgun (WGS) entry which is preliminary data.</text>
</comment>
<sequence length="113" mass="13141">DNITAHISGIRATAELSRLAKAEVTMFGLEPNNWFWFNRLINQSGIPRIGTLLLNKVLEYCSVKNYSILNQVNAYGDISQKELEDWYIRKGFTPVNYKKYKNMLLKWLPEKGE</sequence>
<dbReference type="EMBL" id="BARV01039041">
    <property type="protein sequence ID" value="GAI53438.1"/>
    <property type="molecule type" value="Genomic_DNA"/>
</dbReference>
<reference evidence="1" key="1">
    <citation type="journal article" date="2014" name="Front. Microbiol.">
        <title>High frequency of phylogenetically diverse reductive dehalogenase-homologous genes in deep subseafloor sedimentary metagenomes.</title>
        <authorList>
            <person name="Kawai M."/>
            <person name="Futagami T."/>
            <person name="Toyoda A."/>
            <person name="Takaki Y."/>
            <person name="Nishi S."/>
            <person name="Hori S."/>
            <person name="Arai W."/>
            <person name="Tsubouchi T."/>
            <person name="Morono Y."/>
            <person name="Uchiyama I."/>
            <person name="Ito T."/>
            <person name="Fujiyama A."/>
            <person name="Inagaki F."/>
            <person name="Takami H."/>
        </authorList>
    </citation>
    <scope>NUCLEOTIDE SEQUENCE</scope>
    <source>
        <strain evidence="1">Expedition CK06-06</strain>
    </source>
</reference>
<name>X1PC57_9ZZZZ</name>
<dbReference type="AlphaFoldDB" id="X1PC57"/>
<protein>
    <recommendedName>
        <fullName evidence="2">N-acetyltransferase domain-containing protein</fullName>
    </recommendedName>
</protein>
<accession>X1PC57</accession>
<gene>
    <name evidence="1" type="ORF">S06H3_59955</name>
</gene>
<evidence type="ECO:0000313" key="1">
    <source>
        <dbReference type="EMBL" id="GAI53438.1"/>
    </source>
</evidence>